<protein>
    <submittedName>
        <fullName evidence="2">Uncharacterized protein</fullName>
    </submittedName>
</protein>
<evidence type="ECO:0000313" key="3">
    <source>
        <dbReference type="Proteomes" id="UP000015106"/>
    </source>
</evidence>
<feature type="transmembrane region" description="Helical" evidence="1">
    <location>
        <begin position="60"/>
        <end position="79"/>
    </location>
</feature>
<sequence length="81" mass="9247">FTKVWPTFWCLLFVFLANFAINSVPISSGMRNPPSRGEPLVFDVGIIVGRSSVLLSTRCFFYKIALDVYMIALEVYMMFLV</sequence>
<reference evidence="3" key="1">
    <citation type="journal article" date="2013" name="Nature">
        <title>Draft genome of the wheat A-genome progenitor Triticum urartu.</title>
        <authorList>
            <person name="Ling H.Q."/>
            <person name="Zhao S."/>
            <person name="Liu D."/>
            <person name="Wang J."/>
            <person name="Sun H."/>
            <person name="Zhang C."/>
            <person name="Fan H."/>
            <person name="Li D."/>
            <person name="Dong L."/>
            <person name="Tao Y."/>
            <person name="Gao C."/>
            <person name="Wu H."/>
            <person name="Li Y."/>
            <person name="Cui Y."/>
            <person name="Guo X."/>
            <person name="Zheng S."/>
            <person name="Wang B."/>
            <person name="Yu K."/>
            <person name="Liang Q."/>
            <person name="Yang W."/>
            <person name="Lou X."/>
            <person name="Chen J."/>
            <person name="Feng M."/>
            <person name="Jian J."/>
            <person name="Zhang X."/>
            <person name="Luo G."/>
            <person name="Jiang Y."/>
            <person name="Liu J."/>
            <person name="Wang Z."/>
            <person name="Sha Y."/>
            <person name="Zhang B."/>
            <person name="Wu H."/>
            <person name="Tang D."/>
            <person name="Shen Q."/>
            <person name="Xue P."/>
            <person name="Zou S."/>
            <person name="Wang X."/>
            <person name="Liu X."/>
            <person name="Wang F."/>
            <person name="Yang Y."/>
            <person name="An X."/>
            <person name="Dong Z."/>
            <person name="Zhang K."/>
            <person name="Zhang X."/>
            <person name="Luo M.C."/>
            <person name="Dvorak J."/>
            <person name="Tong Y."/>
            <person name="Wang J."/>
            <person name="Yang H."/>
            <person name="Li Z."/>
            <person name="Wang D."/>
            <person name="Zhang A."/>
            <person name="Wang J."/>
        </authorList>
    </citation>
    <scope>NUCLEOTIDE SEQUENCE</scope>
    <source>
        <strain evidence="3">cv. G1812</strain>
    </source>
</reference>
<keyword evidence="1" id="KW-0812">Transmembrane</keyword>
<dbReference type="AlphaFoldDB" id="A0A8R7PE97"/>
<evidence type="ECO:0000313" key="2">
    <source>
        <dbReference type="EnsemblPlants" id="TuG1812G0200002810.01.T02"/>
    </source>
</evidence>
<name>A0A8R7PE97_TRIUA</name>
<keyword evidence="3" id="KW-1185">Reference proteome</keyword>
<reference evidence="2" key="3">
    <citation type="submission" date="2022-06" db="UniProtKB">
        <authorList>
            <consortium name="EnsemblPlants"/>
        </authorList>
    </citation>
    <scope>IDENTIFICATION</scope>
</reference>
<evidence type="ECO:0000256" key="1">
    <source>
        <dbReference type="SAM" id="Phobius"/>
    </source>
</evidence>
<keyword evidence="1" id="KW-0472">Membrane</keyword>
<proteinExistence type="predicted"/>
<dbReference type="EnsemblPlants" id="TuG1812G0200002810.01.T02">
    <property type="protein sequence ID" value="TuG1812G0200002810.01.T02"/>
    <property type="gene ID" value="TuG1812G0200002810.01"/>
</dbReference>
<dbReference type="Gramene" id="TuG1812G0200002810.01.T02">
    <property type="protein sequence ID" value="TuG1812G0200002810.01.T02"/>
    <property type="gene ID" value="TuG1812G0200002810.01"/>
</dbReference>
<reference evidence="2" key="2">
    <citation type="submission" date="2018-03" db="EMBL/GenBank/DDBJ databases">
        <title>The Triticum urartu genome reveals the dynamic nature of wheat genome evolution.</title>
        <authorList>
            <person name="Ling H."/>
            <person name="Ma B."/>
            <person name="Shi X."/>
            <person name="Liu H."/>
            <person name="Dong L."/>
            <person name="Sun H."/>
            <person name="Cao Y."/>
            <person name="Gao Q."/>
            <person name="Zheng S."/>
            <person name="Li Y."/>
            <person name="Yu Y."/>
            <person name="Du H."/>
            <person name="Qi M."/>
            <person name="Li Y."/>
            <person name="Yu H."/>
            <person name="Cui Y."/>
            <person name="Wang N."/>
            <person name="Chen C."/>
            <person name="Wu H."/>
            <person name="Zhao Y."/>
            <person name="Zhang J."/>
            <person name="Li Y."/>
            <person name="Zhou W."/>
            <person name="Zhang B."/>
            <person name="Hu W."/>
            <person name="Eijk M."/>
            <person name="Tang J."/>
            <person name="Witsenboer H."/>
            <person name="Zhao S."/>
            <person name="Li Z."/>
            <person name="Zhang A."/>
            <person name="Wang D."/>
            <person name="Liang C."/>
        </authorList>
    </citation>
    <scope>NUCLEOTIDE SEQUENCE [LARGE SCALE GENOMIC DNA]</scope>
    <source>
        <strain evidence="2">cv. G1812</strain>
    </source>
</reference>
<organism evidence="2 3">
    <name type="scientific">Triticum urartu</name>
    <name type="common">Red wild einkorn</name>
    <name type="synonym">Crithodium urartu</name>
    <dbReference type="NCBI Taxonomy" id="4572"/>
    <lineage>
        <taxon>Eukaryota</taxon>
        <taxon>Viridiplantae</taxon>
        <taxon>Streptophyta</taxon>
        <taxon>Embryophyta</taxon>
        <taxon>Tracheophyta</taxon>
        <taxon>Spermatophyta</taxon>
        <taxon>Magnoliopsida</taxon>
        <taxon>Liliopsida</taxon>
        <taxon>Poales</taxon>
        <taxon>Poaceae</taxon>
        <taxon>BOP clade</taxon>
        <taxon>Pooideae</taxon>
        <taxon>Triticodae</taxon>
        <taxon>Triticeae</taxon>
        <taxon>Triticinae</taxon>
        <taxon>Triticum</taxon>
    </lineage>
</organism>
<keyword evidence="1" id="KW-1133">Transmembrane helix</keyword>
<feature type="transmembrane region" description="Helical" evidence="1">
    <location>
        <begin position="6"/>
        <end position="26"/>
    </location>
</feature>
<accession>A0A8R7PE97</accession>
<dbReference type="Proteomes" id="UP000015106">
    <property type="component" value="Chromosome 2"/>
</dbReference>